<feature type="coiled-coil region" evidence="1">
    <location>
        <begin position="8"/>
        <end position="35"/>
    </location>
</feature>
<evidence type="ECO:0000256" key="1">
    <source>
        <dbReference type="SAM" id="Coils"/>
    </source>
</evidence>
<proteinExistence type="predicted"/>
<name>A0A0F8Y6K1_9ZZZZ</name>
<keyword evidence="1" id="KW-0175">Coiled coil</keyword>
<dbReference type="EMBL" id="LAZR01055199">
    <property type="protein sequence ID" value="KKK76913.1"/>
    <property type="molecule type" value="Genomic_DNA"/>
</dbReference>
<reference evidence="2" key="1">
    <citation type="journal article" date="2015" name="Nature">
        <title>Complex archaea that bridge the gap between prokaryotes and eukaryotes.</title>
        <authorList>
            <person name="Spang A."/>
            <person name="Saw J.H."/>
            <person name="Jorgensen S.L."/>
            <person name="Zaremba-Niedzwiedzka K."/>
            <person name="Martijn J."/>
            <person name="Lind A.E."/>
            <person name="van Eijk R."/>
            <person name="Schleper C."/>
            <person name="Guy L."/>
            <person name="Ettema T.J."/>
        </authorList>
    </citation>
    <scope>NUCLEOTIDE SEQUENCE</scope>
</reference>
<evidence type="ECO:0000313" key="2">
    <source>
        <dbReference type="EMBL" id="KKK76913.1"/>
    </source>
</evidence>
<accession>A0A0F8Y6K1</accession>
<comment type="caution">
    <text evidence="2">The sequence shown here is derived from an EMBL/GenBank/DDBJ whole genome shotgun (WGS) entry which is preliminary data.</text>
</comment>
<feature type="non-terminal residue" evidence="2">
    <location>
        <position position="55"/>
    </location>
</feature>
<protein>
    <submittedName>
        <fullName evidence="2">Uncharacterized protein</fullName>
    </submittedName>
</protein>
<dbReference type="AlphaFoldDB" id="A0A0F8Y6K1"/>
<organism evidence="2">
    <name type="scientific">marine sediment metagenome</name>
    <dbReference type="NCBI Taxonomy" id="412755"/>
    <lineage>
        <taxon>unclassified sequences</taxon>
        <taxon>metagenomes</taxon>
        <taxon>ecological metagenomes</taxon>
    </lineage>
</organism>
<gene>
    <name evidence="2" type="ORF">LCGC14_2858890</name>
</gene>
<sequence>MTRWRWFIAAINLTKVNIQEKLSELNQKAEDASIAGVVERKKVLTEIIRGRFSEF</sequence>